<feature type="region of interest" description="Disordered" evidence="1">
    <location>
        <begin position="65"/>
        <end position="90"/>
    </location>
</feature>
<protein>
    <submittedName>
        <fullName evidence="2">Uncharacterized protein</fullName>
    </submittedName>
</protein>
<accession>A0A3N0Y0T4</accession>
<dbReference type="AlphaFoldDB" id="A0A3N0Y0T4"/>
<evidence type="ECO:0000313" key="3">
    <source>
        <dbReference type="Proteomes" id="UP000281406"/>
    </source>
</evidence>
<reference evidence="2 3" key="1">
    <citation type="submission" date="2018-10" db="EMBL/GenBank/DDBJ databases">
        <title>Genome assembly for a Yunnan-Guizhou Plateau 3E fish, Anabarilius grahami (Regan), and its evolutionary and genetic applications.</title>
        <authorList>
            <person name="Jiang W."/>
        </authorList>
    </citation>
    <scope>NUCLEOTIDE SEQUENCE [LARGE SCALE GENOMIC DNA]</scope>
    <source>
        <strain evidence="2">AG-KIZ</strain>
        <tissue evidence="2">Muscle</tissue>
    </source>
</reference>
<organism evidence="2 3">
    <name type="scientific">Anabarilius grahami</name>
    <name type="common">Kanglang fish</name>
    <name type="synonym">Barilius grahami</name>
    <dbReference type="NCBI Taxonomy" id="495550"/>
    <lineage>
        <taxon>Eukaryota</taxon>
        <taxon>Metazoa</taxon>
        <taxon>Chordata</taxon>
        <taxon>Craniata</taxon>
        <taxon>Vertebrata</taxon>
        <taxon>Euteleostomi</taxon>
        <taxon>Actinopterygii</taxon>
        <taxon>Neopterygii</taxon>
        <taxon>Teleostei</taxon>
        <taxon>Ostariophysi</taxon>
        <taxon>Cypriniformes</taxon>
        <taxon>Xenocyprididae</taxon>
        <taxon>Xenocypridinae</taxon>
        <taxon>Xenocypridinae incertae sedis</taxon>
        <taxon>Anabarilius</taxon>
    </lineage>
</organism>
<dbReference type="EMBL" id="RJVU01054669">
    <property type="protein sequence ID" value="ROL01479.1"/>
    <property type="molecule type" value="Genomic_DNA"/>
</dbReference>
<comment type="caution">
    <text evidence="2">The sequence shown here is derived from an EMBL/GenBank/DDBJ whole genome shotgun (WGS) entry which is preliminary data.</text>
</comment>
<gene>
    <name evidence="2" type="ORF">DPX16_2048</name>
</gene>
<evidence type="ECO:0000256" key="1">
    <source>
        <dbReference type="SAM" id="MobiDB-lite"/>
    </source>
</evidence>
<proteinExistence type="predicted"/>
<sequence length="338" mass="36750">MTDMLQQLRCVKLRQKFSIIKPAKSIELKSFTQELSEFLNCPYKSNKTERELNRPPRHLRTRLEGGHHQVSGEHLSPIQDTARPRAQPTTTLDCGDFARAPRTWRGTARCDNSASPPLLNACCPLSPLGTSFCDVKPQVMPHLSERILWLYLRPLIPSLHLSPSTCWLCLGSTRDPLPCSSTGFRRPTGCTLVNHHSACAVDLRAFRCTQSLHPYSFSGFLLPSGSASVLSHTGSTSVLGHSGFASSPRLRLGLQVAQVYQLFICTLGSISSFSVGRHTDVVGLVNTLAPPSLNSTVGCCHCLALVCISGHLPSLPPGFHHPATSPLSFPVTIPSPSS</sequence>
<evidence type="ECO:0000313" key="2">
    <source>
        <dbReference type="EMBL" id="ROL01479.1"/>
    </source>
</evidence>
<name>A0A3N0Y0T4_ANAGA</name>
<keyword evidence="3" id="KW-1185">Reference proteome</keyword>
<dbReference type="Proteomes" id="UP000281406">
    <property type="component" value="Unassembled WGS sequence"/>
</dbReference>